<reference evidence="2" key="1">
    <citation type="submission" date="2014-12" db="EMBL/GenBank/DDBJ databases">
        <title>Genome Sequence of Valsa Canker Pathogens Uncovers a Specific Adaption of Colonization on Woody Bark.</title>
        <authorList>
            <person name="Yin Z."/>
            <person name="Liu H."/>
            <person name="Gao X."/>
            <person name="Li Z."/>
            <person name="Song N."/>
            <person name="Ke X."/>
            <person name="Dai Q."/>
            <person name="Wu Y."/>
            <person name="Sun Y."/>
            <person name="Xu J.-R."/>
            <person name="Kang Z.K."/>
            <person name="Wang L."/>
            <person name="Huang L."/>
        </authorList>
    </citation>
    <scope>NUCLEOTIDE SEQUENCE [LARGE SCALE GENOMIC DNA]</scope>
    <source>
        <strain evidence="2">SXYL134</strain>
    </source>
</reference>
<evidence type="ECO:0000313" key="1">
    <source>
        <dbReference type="EMBL" id="KUI61679.1"/>
    </source>
</evidence>
<gene>
    <name evidence="1" type="ORF">VP1G_11301</name>
</gene>
<dbReference type="AlphaFoldDB" id="A0A194VCQ8"/>
<organism evidence="1 2">
    <name type="scientific">Cytospora mali</name>
    <name type="common">Apple Valsa canker fungus</name>
    <name type="synonym">Valsa mali</name>
    <dbReference type="NCBI Taxonomy" id="578113"/>
    <lineage>
        <taxon>Eukaryota</taxon>
        <taxon>Fungi</taxon>
        <taxon>Dikarya</taxon>
        <taxon>Ascomycota</taxon>
        <taxon>Pezizomycotina</taxon>
        <taxon>Sordariomycetes</taxon>
        <taxon>Sordariomycetidae</taxon>
        <taxon>Diaporthales</taxon>
        <taxon>Cytosporaceae</taxon>
        <taxon>Cytospora</taxon>
    </lineage>
</organism>
<sequence length="65" mass="7192">MVTRSQVGATATTSSWRPCVTGLGEYQLRQAGLLSRREPLLILVKDSVRLAAVESVNAESYMRMH</sequence>
<evidence type="ECO:0000313" key="2">
    <source>
        <dbReference type="Proteomes" id="UP000078576"/>
    </source>
</evidence>
<dbReference type="EMBL" id="KN714784">
    <property type="protein sequence ID" value="KUI61679.1"/>
    <property type="molecule type" value="Genomic_DNA"/>
</dbReference>
<proteinExistence type="predicted"/>
<keyword evidence="2" id="KW-1185">Reference proteome</keyword>
<name>A0A194VCQ8_CYTMA</name>
<accession>A0A194VCQ8</accession>
<dbReference type="Proteomes" id="UP000078576">
    <property type="component" value="Unassembled WGS sequence"/>
</dbReference>
<protein>
    <submittedName>
        <fullName evidence="1">Uncharacterized protein</fullName>
    </submittedName>
</protein>